<dbReference type="Proteomes" id="UP000011509">
    <property type="component" value="Unassembled WGS sequence"/>
</dbReference>
<evidence type="ECO:0000313" key="2">
    <source>
        <dbReference type="EMBL" id="ELZ49804.1"/>
    </source>
</evidence>
<evidence type="ECO:0000256" key="1">
    <source>
        <dbReference type="SAM" id="MobiDB-lite"/>
    </source>
</evidence>
<reference evidence="2 3" key="1">
    <citation type="journal article" date="2014" name="PLoS Genet.">
        <title>Phylogenetically driven sequencing of extremely halophilic archaea reveals strategies for static and dynamic osmo-response.</title>
        <authorList>
            <person name="Becker E.A."/>
            <person name="Seitzer P.M."/>
            <person name="Tritt A."/>
            <person name="Larsen D."/>
            <person name="Krusor M."/>
            <person name="Yao A.I."/>
            <person name="Wu D."/>
            <person name="Madern D."/>
            <person name="Eisen J.A."/>
            <person name="Darling A.E."/>
            <person name="Facciotti M.T."/>
        </authorList>
    </citation>
    <scope>NUCLEOTIDE SEQUENCE [LARGE SCALE GENOMIC DNA]</scope>
    <source>
        <strain evidence="2 3">DSM 10284</strain>
    </source>
</reference>
<dbReference type="RefSeq" id="WP_006112176.1">
    <property type="nucleotide sequence ID" value="NZ_AOJL01000018.1"/>
</dbReference>
<proteinExistence type="predicted"/>
<dbReference type="Pfam" id="PF06510">
    <property type="entry name" value="DUF1102"/>
    <property type="match status" value="1"/>
</dbReference>
<dbReference type="EMBL" id="AOJL01000018">
    <property type="protein sequence ID" value="ELZ49804.1"/>
    <property type="molecule type" value="Genomic_DNA"/>
</dbReference>
<feature type="region of interest" description="Disordered" evidence="1">
    <location>
        <begin position="169"/>
        <end position="188"/>
    </location>
</feature>
<protein>
    <submittedName>
        <fullName evidence="2">Nuclease</fullName>
    </submittedName>
</protein>
<gene>
    <name evidence="2" type="ORF">C464_03654</name>
</gene>
<feature type="compositionally biased region" description="Acidic residues" evidence="1">
    <location>
        <begin position="169"/>
        <end position="180"/>
    </location>
</feature>
<name>M0ETP7_9EURY</name>
<accession>M0ETP7</accession>
<sequence length="434" mass="45429">MRRRTLITGAAAGGIGGITLIGTGAFDAASAERTATVNFADDEDAYLGLVSKSAYATTDGDGELALSFGDVSGVGDGIGRNSQFFFDEVFAVANQGTETVSITAASDTDGFDGEFRLYPTGDRDGVLDDPDNAVVLETGTEQSVGTYVETGDVDVTEDLDIDVTIEAAFEEGGDEPDDPGPEPPETIDSIQFRSTASQIAADGESELTDDSVVAVTAADSAENVDTNDTDPVIYGDDPIPLVSVDGTSPVAGIGTMQSLEDGRGEFTTGTEEFVLNLMDELIGSGSVLWDESHGQYWTLADDGNNSFGQFVDYVGDNGYTLEATDDLMEDLSDADGVAIGTPASEFSSFERSALSDFVDDGGGVLLFDQSDFGDNEATATLNDIAAALDLDFRFNSDQVEDPANPVDGSSFDFTTSEFNADEFSGLFAAREGIQ</sequence>
<comment type="caution">
    <text evidence="2">The sequence shown here is derived from an EMBL/GenBank/DDBJ whole genome shotgun (WGS) entry which is preliminary data.</text>
</comment>
<dbReference type="InterPro" id="IPR009482">
    <property type="entry name" value="DUF1102"/>
</dbReference>
<keyword evidence="3" id="KW-1185">Reference proteome</keyword>
<organism evidence="2 3">
    <name type="scientific">Halorubrum coriense DSM 10284</name>
    <dbReference type="NCBI Taxonomy" id="1227466"/>
    <lineage>
        <taxon>Archaea</taxon>
        <taxon>Methanobacteriati</taxon>
        <taxon>Methanobacteriota</taxon>
        <taxon>Stenosarchaea group</taxon>
        <taxon>Halobacteria</taxon>
        <taxon>Halobacteriales</taxon>
        <taxon>Haloferacaceae</taxon>
        <taxon>Halorubrum</taxon>
    </lineage>
</organism>
<dbReference type="PATRIC" id="fig|1227466.3.peg.732"/>
<dbReference type="OrthoDB" id="328483at2157"/>
<dbReference type="AlphaFoldDB" id="M0ETP7"/>
<evidence type="ECO:0000313" key="3">
    <source>
        <dbReference type="Proteomes" id="UP000011509"/>
    </source>
</evidence>